<feature type="region of interest" description="Disordered" evidence="6">
    <location>
        <begin position="1"/>
        <end position="20"/>
    </location>
</feature>
<dbReference type="GO" id="GO:0004170">
    <property type="term" value="F:dUTP diphosphatase activity"/>
    <property type="evidence" value="ECO:0007669"/>
    <property type="project" value="UniProtKB-EC"/>
</dbReference>
<dbReference type="NCBIfam" id="TIGR00576">
    <property type="entry name" value="dut"/>
    <property type="match status" value="1"/>
</dbReference>
<reference evidence="8" key="2">
    <citation type="journal article" date="2021" name="PeerJ">
        <title>Extensive microbial diversity within the chicken gut microbiome revealed by metagenomics and culture.</title>
        <authorList>
            <person name="Gilroy R."/>
            <person name="Ravi A."/>
            <person name="Getino M."/>
            <person name="Pursley I."/>
            <person name="Horton D.L."/>
            <person name="Alikhan N.F."/>
            <person name="Baker D."/>
            <person name="Gharbi K."/>
            <person name="Hall N."/>
            <person name="Watson M."/>
            <person name="Adriaenssens E.M."/>
            <person name="Foster-Nyarko E."/>
            <person name="Jarju S."/>
            <person name="Secka A."/>
            <person name="Antonio M."/>
            <person name="Oren A."/>
            <person name="Chaudhuri R.R."/>
            <person name="La Ragione R."/>
            <person name="Hildebrand F."/>
            <person name="Pallen M.J."/>
        </authorList>
    </citation>
    <scope>NUCLEOTIDE SEQUENCE</scope>
    <source>
        <strain evidence="8">CHK191-8634</strain>
    </source>
</reference>
<protein>
    <recommendedName>
        <fullName evidence="2">dUTP diphosphatase</fullName>
        <ecNumber evidence="2">3.6.1.23</ecNumber>
    </recommendedName>
</protein>
<dbReference type="InterPro" id="IPR008181">
    <property type="entry name" value="dUTPase"/>
</dbReference>
<dbReference type="GO" id="GO:0046081">
    <property type="term" value="P:dUTP catabolic process"/>
    <property type="evidence" value="ECO:0007669"/>
    <property type="project" value="InterPro"/>
</dbReference>
<comment type="caution">
    <text evidence="8">The sequence shown here is derived from an EMBL/GenBank/DDBJ whole genome shotgun (WGS) entry which is preliminary data.</text>
</comment>
<evidence type="ECO:0000256" key="3">
    <source>
        <dbReference type="ARBA" id="ARBA00022801"/>
    </source>
</evidence>
<evidence type="ECO:0000256" key="6">
    <source>
        <dbReference type="SAM" id="MobiDB-lite"/>
    </source>
</evidence>
<organism evidence="8 9">
    <name type="scientific">Candidatus Ventrousia excrementavium</name>
    <dbReference type="NCBI Taxonomy" id="2840961"/>
    <lineage>
        <taxon>Bacteria</taxon>
        <taxon>Bacillati</taxon>
        <taxon>Bacillota</taxon>
        <taxon>Clostridia</taxon>
        <taxon>Eubacteriales</taxon>
        <taxon>Clostridiaceae</taxon>
        <taxon>Clostridiaceae incertae sedis</taxon>
        <taxon>Candidatus Ventrousia</taxon>
    </lineage>
</organism>
<name>A0A9D1LLJ3_9CLOT</name>
<dbReference type="InterPro" id="IPR033704">
    <property type="entry name" value="dUTPase_trimeric"/>
</dbReference>
<dbReference type="EC" id="3.6.1.23" evidence="2"/>
<evidence type="ECO:0000313" key="8">
    <source>
        <dbReference type="EMBL" id="HIU43362.1"/>
    </source>
</evidence>
<dbReference type="NCBIfam" id="NF001862">
    <property type="entry name" value="PRK00601.1"/>
    <property type="match status" value="1"/>
</dbReference>
<dbReference type="Gene3D" id="2.70.40.10">
    <property type="match status" value="1"/>
</dbReference>
<dbReference type="AlphaFoldDB" id="A0A9D1LLJ3"/>
<comment type="catalytic activity">
    <reaction evidence="5">
        <text>dUTP + H2O = dUMP + diphosphate + H(+)</text>
        <dbReference type="Rhea" id="RHEA:10248"/>
        <dbReference type="ChEBI" id="CHEBI:15377"/>
        <dbReference type="ChEBI" id="CHEBI:15378"/>
        <dbReference type="ChEBI" id="CHEBI:33019"/>
        <dbReference type="ChEBI" id="CHEBI:61555"/>
        <dbReference type="ChEBI" id="CHEBI:246422"/>
        <dbReference type="EC" id="3.6.1.23"/>
    </reaction>
</comment>
<keyword evidence="4" id="KW-0546">Nucleotide metabolism</keyword>
<feature type="domain" description="dUTPase-like" evidence="7">
    <location>
        <begin position="18"/>
        <end position="146"/>
    </location>
</feature>
<dbReference type="Proteomes" id="UP000824073">
    <property type="component" value="Unassembled WGS sequence"/>
</dbReference>
<comment type="similarity">
    <text evidence="1">Belongs to the dUTPase family.</text>
</comment>
<evidence type="ECO:0000259" key="7">
    <source>
        <dbReference type="Pfam" id="PF00692"/>
    </source>
</evidence>
<dbReference type="PANTHER" id="PTHR11241">
    <property type="entry name" value="DEOXYURIDINE 5'-TRIPHOSPHATE NUCLEOTIDOHYDROLASE"/>
    <property type="match status" value="1"/>
</dbReference>
<evidence type="ECO:0000256" key="1">
    <source>
        <dbReference type="ARBA" id="ARBA00006581"/>
    </source>
</evidence>
<dbReference type="InterPro" id="IPR029054">
    <property type="entry name" value="dUTPase-like"/>
</dbReference>
<reference evidence="8" key="1">
    <citation type="submission" date="2020-10" db="EMBL/GenBank/DDBJ databases">
        <authorList>
            <person name="Gilroy R."/>
        </authorList>
    </citation>
    <scope>NUCLEOTIDE SEQUENCE</scope>
    <source>
        <strain evidence="8">CHK191-8634</strain>
    </source>
</reference>
<dbReference type="Pfam" id="PF00692">
    <property type="entry name" value="dUTPase"/>
    <property type="match status" value="1"/>
</dbReference>
<dbReference type="EMBL" id="DVMR01000033">
    <property type="protein sequence ID" value="HIU43362.1"/>
    <property type="molecule type" value="Genomic_DNA"/>
</dbReference>
<dbReference type="GO" id="GO:0000287">
    <property type="term" value="F:magnesium ion binding"/>
    <property type="evidence" value="ECO:0007669"/>
    <property type="project" value="InterPro"/>
</dbReference>
<sequence length="148" mass="15748">MTEMKIQRLPHHGQVPPLPEYQTDGAAAMDLRAFLEHPVTIPASGRSLIPTGIAIELPPQCAGLVMARSGLANRVGLGLSNGVGLIDPDYRGEVLVALINQGDTPYTVQNGDRIAQLLIVPFVRPALREAELSDSTRQDGGFGSTGVR</sequence>
<proteinExistence type="inferred from homology"/>
<gene>
    <name evidence="8" type="primary">dut</name>
    <name evidence="8" type="ORF">IAB67_03590</name>
</gene>
<keyword evidence="3 8" id="KW-0378">Hydrolase</keyword>
<evidence type="ECO:0000256" key="2">
    <source>
        <dbReference type="ARBA" id="ARBA00012379"/>
    </source>
</evidence>
<dbReference type="PANTHER" id="PTHR11241:SF0">
    <property type="entry name" value="DEOXYURIDINE 5'-TRIPHOSPHATE NUCLEOTIDOHYDROLASE"/>
    <property type="match status" value="1"/>
</dbReference>
<dbReference type="SUPFAM" id="SSF51283">
    <property type="entry name" value="dUTPase-like"/>
    <property type="match status" value="1"/>
</dbReference>
<dbReference type="GO" id="GO:0006226">
    <property type="term" value="P:dUMP biosynthetic process"/>
    <property type="evidence" value="ECO:0007669"/>
    <property type="project" value="InterPro"/>
</dbReference>
<evidence type="ECO:0000256" key="5">
    <source>
        <dbReference type="ARBA" id="ARBA00047686"/>
    </source>
</evidence>
<evidence type="ECO:0000256" key="4">
    <source>
        <dbReference type="ARBA" id="ARBA00023080"/>
    </source>
</evidence>
<accession>A0A9D1LLJ3</accession>
<dbReference type="InterPro" id="IPR036157">
    <property type="entry name" value="dUTPase-like_sf"/>
</dbReference>
<evidence type="ECO:0000313" key="9">
    <source>
        <dbReference type="Proteomes" id="UP000824073"/>
    </source>
</evidence>
<dbReference type="CDD" id="cd07557">
    <property type="entry name" value="trimeric_dUTPase"/>
    <property type="match status" value="1"/>
</dbReference>